<sequence length="1304" mass="142682">MSASDSDSGPIRPRGRTATRMQSESRDTSRSRSAASRDPAADAAYEAYMKKMNMGDNSDNESVASRKSASTESSPPKQRSPPSASRDGSPTSPLRQSPIVSKSPDVQTSPTREPSPGLFVSSRETSRVRAPSARVSPVDSDSDLPTGKLATDEEFQRKVAEKRAERLSREESARNQKEQRRRKLNALSSKARKQRVEEDDTDSSPDEAEQAADSRLTQETTRPNARKAGRKALEEMSREIRENQRFNRSLQLTHQAKTKKKITKDDLFKTFNFRQTKAPAQLPVKASSDEIIGPVSSDAEMANASDTPPTSPATLNNTQEDNKAQKDYVMSGALGVTHHTDIMSVPSNLDDSDGGNLPDLNELLTKAETVDKGKARAITPGLPELSRTVQVHRAGIRPSATHESDDDLEILPAKASRFPVFDNLPAKQKKESRSMLTLRALAHLTSPGRTRGRNARPSVNVTEMQSNLIRRGRQQARAALMEKIEEAKANGTYVDPEELKKAQEERANELDKLRQDVEALGKKERADAKKNGEVDESQMLPSDDEDDADFRDSDEDAGDDGDDEEEIELSGSEDEVSDEDQETERHAIFDEETGENATDDESVTNGKGLPEPASDDDMPAPGRAHTTSRKRHIIEDDEDDDSDDLPIVASRAPPDQTQSTPKKDIVAAFGFDKIASSPALGLTQMFAGTMAEPSQPENGDQPGDTAPIPSLDFLRGLGMSSAPDFDTAMADDSQNLVVPNSQIGVSQQEVSQVPHEFTTPGGNGLGISQFPDVTEETQSQFSDLPDPTQDAGFQVRTPAGMRDMPSSTTETVLLPTQETPVPKQRKRLQKRSEALPDLSDIDEDEVVPDVGSDTEDDFELNADVFKVMKNASKKKAAKDAFNKKKSEAKTMFEEQADESEDEYAGLGGASDDDSGEEMDEETAKMIDHGKVDEREREIAALHAERERDEDEKNVQKLHKDIINGGLRRKRAANDDLLGAADDDFDALDEMRRKKQADFRRSYNALMKNEKLQKLSGDKTQAFLRAVQDMDDDPDYDFYISHPAEDEVPDSQEPMEQDAAPVGLATKEVSASPSEDKENRNPLNPLKRPSEPIHAIRPPPALRRTNAPRPAPFLAQTDIRASLSSILDDPDTLDRIPDSQLDGHSDSDAESDSEPRGPASLSRQSSNASIVDRLSLSRAVTDVAGNSDTHFAFHAPAKPGSITGSGFKVPSLVRRATSNFSNMSTSNSRSNSVSSSGASTPVEAPTVRMGGSKKSNIHFQAREAERKKVLDKAEERRRGELRRKAREYGGRGGLGGVLGGKAGWD</sequence>
<protein>
    <recommendedName>
        <fullName evidence="5">DNA replication checkpoint mediator MRC1 domain-containing protein</fullName>
    </recommendedName>
</protein>
<feature type="compositionally biased region" description="Basic and acidic residues" evidence="4">
    <location>
        <begin position="1259"/>
        <end position="1277"/>
    </location>
</feature>
<dbReference type="RefSeq" id="XP_033600125.1">
    <property type="nucleotide sequence ID" value="XM_033744132.1"/>
</dbReference>
<organism evidence="6 7">
    <name type="scientific">Pseudovirgaria hyperparasitica</name>
    <dbReference type="NCBI Taxonomy" id="470096"/>
    <lineage>
        <taxon>Eukaryota</taxon>
        <taxon>Fungi</taxon>
        <taxon>Dikarya</taxon>
        <taxon>Ascomycota</taxon>
        <taxon>Pezizomycotina</taxon>
        <taxon>Dothideomycetes</taxon>
        <taxon>Dothideomycetes incertae sedis</taxon>
        <taxon>Acrospermales</taxon>
        <taxon>Acrospermaceae</taxon>
        <taxon>Pseudovirgaria</taxon>
    </lineage>
</organism>
<feature type="compositionally biased region" description="Acidic residues" evidence="4">
    <location>
        <begin position="590"/>
        <end position="602"/>
    </location>
</feature>
<feature type="compositionally biased region" description="Polar residues" evidence="4">
    <location>
        <begin position="55"/>
        <end position="112"/>
    </location>
</feature>
<gene>
    <name evidence="6" type="ORF">EJ05DRAFT_476895</name>
</gene>
<feature type="compositionally biased region" description="Basic and acidic residues" evidence="4">
    <location>
        <begin position="877"/>
        <end position="892"/>
    </location>
</feature>
<comment type="subcellular location">
    <subcellularLocation>
        <location evidence="1">Nucleus</location>
    </subcellularLocation>
</comment>
<dbReference type="OrthoDB" id="2130597at2759"/>
<feature type="compositionally biased region" description="Basic and acidic residues" evidence="4">
    <location>
        <begin position="503"/>
        <end position="533"/>
    </location>
</feature>
<feature type="region of interest" description="Disordered" evidence="4">
    <location>
        <begin position="299"/>
        <end position="318"/>
    </location>
</feature>
<reference evidence="6" key="1">
    <citation type="journal article" date="2020" name="Stud. Mycol.">
        <title>101 Dothideomycetes genomes: a test case for predicting lifestyles and emergence of pathogens.</title>
        <authorList>
            <person name="Haridas S."/>
            <person name="Albert R."/>
            <person name="Binder M."/>
            <person name="Bloem J."/>
            <person name="Labutti K."/>
            <person name="Salamov A."/>
            <person name="Andreopoulos B."/>
            <person name="Baker S."/>
            <person name="Barry K."/>
            <person name="Bills G."/>
            <person name="Bluhm B."/>
            <person name="Cannon C."/>
            <person name="Castanera R."/>
            <person name="Culley D."/>
            <person name="Daum C."/>
            <person name="Ezra D."/>
            <person name="Gonzalez J."/>
            <person name="Henrissat B."/>
            <person name="Kuo A."/>
            <person name="Liang C."/>
            <person name="Lipzen A."/>
            <person name="Lutzoni F."/>
            <person name="Magnuson J."/>
            <person name="Mondo S."/>
            <person name="Nolan M."/>
            <person name="Ohm R."/>
            <person name="Pangilinan J."/>
            <person name="Park H.-J."/>
            <person name="Ramirez L."/>
            <person name="Alfaro M."/>
            <person name="Sun H."/>
            <person name="Tritt A."/>
            <person name="Yoshinaga Y."/>
            <person name="Zwiers L.-H."/>
            <person name="Turgeon B."/>
            <person name="Goodwin S."/>
            <person name="Spatafora J."/>
            <person name="Crous P."/>
            <person name="Grigoriev I."/>
        </authorList>
    </citation>
    <scope>NUCLEOTIDE SEQUENCE</scope>
    <source>
        <strain evidence="6">CBS 121739</strain>
    </source>
</reference>
<feature type="region of interest" description="Disordered" evidence="4">
    <location>
        <begin position="871"/>
        <end position="954"/>
    </location>
</feature>
<keyword evidence="3" id="KW-0539">Nucleus</keyword>
<feature type="region of interest" description="Disordered" evidence="4">
    <location>
        <begin position="1217"/>
        <end position="1304"/>
    </location>
</feature>
<dbReference type="GO" id="GO:0010997">
    <property type="term" value="F:anaphase-promoting complex binding"/>
    <property type="evidence" value="ECO:0007669"/>
    <property type="project" value="TreeGrafter"/>
</dbReference>
<name>A0A6A6W6L5_9PEZI</name>
<proteinExistence type="predicted"/>
<feature type="compositionally biased region" description="Acidic residues" evidence="4">
    <location>
        <begin position="910"/>
        <end position="920"/>
    </location>
</feature>
<feature type="compositionally biased region" description="Acidic residues" evidence="4">
    <location>
        <begin position="197"/>
        <end position="210"/>
    </location>
</feature>
<feature type="region of interest" description="Disordered" evidence="4">
    <location>
        <begin position="503"/>
        <end position="662"/>
    </location>
</feature>
<dbReference type="GeneID" id="54485186"/>
<feature type="compositionally biased region" description="Basic and acidic residues" evidence="4">
    <location>
        <begin position="231"/>
        <end position="245"/>
    </location>
</feature>
<feature type="compositionally biased region" description="Polar residues" evidence="4">
    <location>
        <begin position="246"/>
        <end position="255"/>
    </location>
</feature>
<evidence type="ECO:0000256" key="4">
    <source>
        <dbReference type="SAM" id="MobiDB-lite"/>
    </source>
</evidence>
<evidence type="ECO:0000256" key="2">
    <source>
        <dbReference type="ARBA" id="ARBA00022553"/>
    </source>
</evidence>
<dbReference type="Pfam" id="PF09444">
    <property type="entry name" value="MRC1"/>
    <property type="match status" value="1"/>
</dbReference>
<feature type="domain" description="DNA replication checkpoint mediator MRC1" evidence="5">
    <location>
        <begin position="884"/>
        <end position="1024"/>
    </location>
</feature>
<feature type="region of interest" description="Disordered" evidence="4">
    <location>
        <begin position="745"/>
        <end position="858"/>
    </location>
</feature>
<dbReference type="GO" id="GO:0007095">
    <property type="term" value="P:mitotic G2 DNA damage checkpoint signaling"/>
    <property type="evidence" value="ECO:0007669"/>
    <property type="project" value="TreeGrafter"/>
</dbReference>
<feature type="compositionally biased region" description="Basic and acidic residues" evidence="4">
    <location>
        <begin position="1131"/>
        <end position="1146"/>
    </location>
</feature>
<evidence type="ECO:0000313" key="7">
    <source>
        <dbReference type="Proteomes" id="UP000799437"/>
    </source>
</evidence>
<dbReference type="PANTHER" id="PTHR14396">
    <property type="entry name" value="CLASPIN"/>
    <property type="match status" value="1"/>
</dbReference>
<feature type="region of interest" description="Disordered" evidence="4">
    <location>
        <begin position="689"/>
        <end position="711"/>
    </location>
</feature>
<keyword evidence="7" id="KW-1185">Reference proteome</keyword>
<evidence type="ECO:0000313" key="6">
    <source>
        <dbReference type="EMBL" id="KAF2757674.1"/>
    </source>
</evidence>
<feature type="region of interest" description="Disordered" evidence="4">
    <location>
        <begin position="1"/>
        <end position="261"/>
    </location>
</feature>
<dbReference type="PANTHER" id="PTHR14396:SF10">
    <property type="entry name" value="CLASPIN"/>
    <property type="match status" value="1"/>
</dbReference>
<keyword evidence="2" id="KW-0597">Phosphoprotein</keyword>
<feature type="compositionally biased region" description="Polar residues" evidence="4">
    <location>
        <begin position="805"/>
        <end position="819"/>
    </location>
</feature>
<feature type="compositionally biased region" description="Acidic residues" evidence="4">
    <location>
        <begin position="635"/>
        <end position="644"/>
    </location>
</feature>
<dbReference type="GO" id="GO:0005634">
    <property type="term" value="C:nucleus"/>
    <property type="evidence" value="ECO:0007669"/>
    <property type="project" value="UniProtKB-SubCell"/>
</dbReference>
<feature type="compositionally biased region" description="Polar residues" evidence="4">
    <location>
        <begin position="304"/>
        <end position="318"/>
    </location>
</feature>
<feature type="compositionally biased region" description="Low complexity" evidence="4">
    <location>
        <begin position="31"/>
        <end position="44"/>
    </location>
</feature>
<dbReference type="EMBL" id="ML996573">
    <property type="protein sequence ID" value="KAF2757674.1"/>
    <property type="molecule type" value="Genomic_DNA"/>
</dbReference>
<feature type="compositionally biased region" description="Gly residues" evidence="4">
    <location>
        <begin position="1289"/>
        <end position="1304"/>
    </location>
</feature>
<dbReference type="Proteomes" id="UP000799437">
    <property type="component" value="Unassembled WGS sequence"/>
</dbReference>
<feature type="compositionally biased region" description="Low complexity" evidence="4">
    <location>
        <begin position="1217"/>
        <end position="1238"/>
    </location>
</feature>
<feature type="compositionally biased region" description="Acidic residues" evidence="4">
    <location>
        <begin position="894"/>
        <end position="903"/>
    </location>
</feature>
<dbReference type="InterPro" id="IPR018564">
    <property type="entry name" value="Repl_chkpnt_MRC1_dom"/>
</dbReference>
<dbReference type="GO" id="GO:0033314">
    <property type="term" value="P:mitotic DNA replication checkpoint signaling"/>
    <property type="evidence" value="ECO:0007669"/>
    <property type="project" value="TreeGrafter"/>
</dbReference>
<feature type="compositionally biased region" description="Basic and acidic residues" evidence="4">
    <location>
        <begin position="921"/>
        <end position="954"/>
    </location>
</feature>
<feature type="compositionally biased region" description="Acidic residues" evidence="4">
    <location>
        <begin position="839"/>
        <end position="858"/>
    </location>
</feature>
<dbReference type="InterPro" id="IPR024146">
    <property type="entry name" value="Claspin"/>
</dbReference>
<accession>A0A6A6W6L5</accession>
<feature type="compositionally biased region" description="Basic and acidic residues" evidence="4">
    <location>
        <begin position="150"/>
        <end position="178"/>
    </location>
</feature>
<feature type="compositionally biased region" description="Acidic residues" evidence="4">
    <location>
        <begin position="542"/>
        <end position="582"/>
    </location>
</feature>
<evidence type="ECO:0000256" key="1">
    <source>
        <dbReference type="ARBA" id="ARBA00004123"/>
    </source>
</evidence>
<feature type="compositionally biased region" description="Acidic residues" evidence="4">
    <location>
        <begin position="1045"/>
        <end position="1055"/>
    </location>
</feature>
<evidence type="ECO:0000256" key="3">
    <source>
        <dbReference type="ARBA" id="ARBA00023242"/>
    </source>
</evidence>
<evidence type="ECO:0000259" key="5">
    <source>
        <dbReference type="Pfam" id="PF09444"/>
    </source>
</evidence>
<feature type="region of interest" description="Disordered" evidence="4">
    <location>
        <begin position="1033"/>
        <end position="1171"/>
    </location>
</feature>